<name>A0A6N7XMP2_9FIRM</name>
<keyword evidence="8" id="KW-0862">Zinc</keyword>
<organism evidence="10 11">
    <name type="scientific">Mogibacterium kristiansenii</name>
    <dbReference type="NCBI Taxonomy" id="2606708"/>
    <lineage>
        <taxon>Bacteria</taxon>
        <taxon>Bacillati</taxon>
        <taxon>Bacillota</taxon>
        <taxon>Clostridia</taxon>
        <taxon>Peptostreptococcales</taxon>
        <taxon>Anaerovoracaceae</taxon>
        <taxon>Mogibacterium</taxon>
    </lineage>
</organism>
<dbReference type="InterPro" id="IPR003726">
    <property type="entry name" value="HCY_dom"/>
</dbReference>
<accession>A0A6N7XMP2</accession>
<dbReference type="Pfam" id="PF02219">
    <property type="entry name" value="MTHFR"/>
    <property type="match status" value="1"/>
</dbReference>
<evidence type="ECO:0000256" key="3">
    <source>
        <dbReference type="ARBA" id="ARBA00022603"/>
    </source>
</evidence>
<evidence type="ECO:0000256" key="4">
    <source>
        <dbReference type="ARBA" id="ARBA00022630"/>
    </source>
</evidence>
<dbReference type="NCBIfam" id="NF006396">
    <property type="entry name" value="PRK08645.1"/>
    <property type="match status" value="1"/>
</dbReference>
<comment type="caution">
    <text evidence="10">The sequence shown here is derived from an EMBL/GenBank/DDBJ whole genome shotgun (WGS) entry which is preliminary data.</text>
</comment>
<evidence type="ECO:0000313" key="11">
    <source>
        <dbReference type="Proteomes" id="UP000469424"/>
    </source>
</evidence>
<evidence type="ECO:0000256" key="5">
    <source>
        <dbReference type="ARBA" id="ARBA00022679"/>
    </source>
</evidence>
<dbReference type="Pfam" id="PF02574">
    <property type="entry name" value="S-methyl_trans"/>
    <property type="match status" value="1"/>
</dbReference>
<dbReference type="PROSITE" id="PS50970">
    <property type="entry name" value="HCY"/>
    <property type="match status" value="1"/>
</dbReference>
<comment type="pathway">
    <text evidence="2">One-carbon metabolism; tetrahydrofolate interconversion.</text>
</comment>
<keyword evidence="5 8" id="KW-0808">Transferase</keyword>
<dbReference type="PANTHER" id="PTHR11103">
    <property type="entry name" value="SLR1189 PROTEIN"/>
    <property type="match status" value="1"/>
</dbReference>
<keyword evidence="8" id="KW-0479">Metal-binding</keyword>
<evidence type="ECO:0000256" key="6">
    <source>
        <dbReference type="ARBA" id="ARBA00022827"/>
    </source>
</evidence>
<dbReference type="SUPFAM" id="SSF51730">
    <property type="entry name" value="FAD-linked oxidoreductase"/>
    <property type="match status" value="1"/>
</dbReference>
<evidence type="ECO:0000256" key="8">
    <source>
        <dbReference type="PROSITE-ProRule" id="PRU00333"/>
    </source>
</evidence>
<keyword evidence="7 10" id="KW-0560">Oxidoreductase</keyword>
<dbReference type="SUPFAM" id="SSF82282">
    <property type="entry name" value="Homocysteine S-methyltransferase"/>
    <property type="match status" value="1"/>
</dbReference>
<reference evidence="10 11" key="1">
    <citation type="submission" date="2019-08" db="EMBL/GenBank/DDBJ databases">
        <title>In-depth cultivation of the pig gut microbiome towards novel bacterial diversity and tailored functional studies.</title>
        <authorList>
            <person name="Wylensek D."/>
            <person name="Hitch T.C.A."/>
            <person name="Clavel T."/>
        </authorList>
    </citation>
    <scope>NUCLEOTIDE SEQUENCE [LARGE SCALE GENOMIC DNA]</scope>
    <source>
        <strain evidence="10 11">WCA-MUC-591-APC-4B</strain>
    </source>
</reference>
<protein>
    <submittedName>
        <fullName evidence="10">Bifunctional homocysteine S-methyltransferase/methylenetetrahydrofolate reductase</fullName>
        <ecNumber evidence="10">1.5.1.20</ecNumber>
        <ecNumber evidence="10">2.1.1.10</ecNumber>
    </submittedName>
</protein>
<dbReference type="AlphaFoldDB" id="A0A6N7XMP2"/>
<evidence type="ECO:0000256" key="7">
    <source>
        <dbReference type="ARBA" id="ARBA00023002"/>
    </source>
</evidence>
<comment type="cofactor">
    <cofactor evidence="1">
        <name>FAD</name>
        <dbReference type="ChEBI" id="CHEBI:57692"/>
    </cofactor>
</comment>
<evidence type="ECO:0000313" key="10">
    <source>
        <dbReference type="EMBL" id="MST71325.1"/>
    </source>
</evidence>
<dbReference type="Gene3D" id="3.20.20.220">
    <property type="match status" value="1"/>
</dbReference>
<dbReference type="EC" id="2.1.1.10" evidence="10"/>
<gene>
    <name evidence="10" type="ORF">FYJ65_08405</name>
</gene>
<keyword evidence="4" id="KW-0285">Flavoprotein</keyword>
<evidence type="ECO:0000256" key="1">
    <source>
        <dbReference type="ARBA" id="ARBA00001974"/>
    </source>
</evidence>
<dbReference type="GO" id="GO:0035999">
    <property type="term" value="P:tetrahydrofolate interconversion"/>
    <property type="evidence" value="ECO:0007669"/>
    <property type="project" value="UniProtKB-UniPathway"/>
</dbReference>
<feature type="domain" description="Hcy-binding" evidence="9">
    <location>
        <begin position="3"/>
        <end position="281"/>
    </location>
</feature>
<comment type="cofactor">
    <cofactor evidence="8">
        <name>Zn(2+)</name>
        <dbReference type="ChEBI" id="CHEBI:29105"/>
    </cofactor>
</comment>
<feature type="binding site" evidence="8">
    <location>
        <position position="266"/>
    </location>
    <ligand>
        <name>Zn(2+)</name>
        <dbReference type="ChEBI" id="CHEBI:29105"/>
    </ligand>
</feature>
<dbReference type="GO" id="GO:0008168">
    <property type="term" value="F:methyltransferase activity"/>
    <property type="evidence" value="ECO:0007669"/>
    <property type="project" value="UniProtKB-UniRule"/>
</dbReference>
<proteinExistence type="predicted"/>
<keyword evidence="3 8" id="KW-0489">Methyltransferase</keyword>
<evidence type="ECO:0000256" key="2">
    <source>
        <dbReference type="ARBA" id="ARBA00004777"/>
    </source>
</evidence>
<dbReference type="PANTHER" id="PTHR11103:SF18">
    <property type="entry name" value="SLR1189 PROTEIN"/>
    <property type="match status" value="1"/>
</dbReference>
<dbReference type="EMBL" id="VUNA01000020">
    <property type="protein sequence ID" value="MST71325.1"/>
    <property type="molecule type" value="Genomic_DNA"/>
</dbReference>
<dbReference type="GO" id="GO:0032259">
    <property type="term" value="P:methylation"/>
    <property type="evidence" value="ECO:0007669"/>
    <property type="project" value="UniProtKB-KW"/>
</dbReference>
<dbReference type="EC" id="1.5.1.20" evidence="10"/>
<feature type="binding site" evidence="8">
    <location>
        <position position="267"/>
    </location>
    <ligand>
        <name>Zn(2+)</name>
        <dbReference type="ChEBI" id="CHEBI:29105"/>
    </ligand>
</feature>
<dbReference type="InterPro" id="IPR036589">
    <property type="entry name" value="HCY_dom_sf"/>
</dbReference>
<dbReference type="GO" id="GO:0006555">
    <property type="term" value="P:methionine metabolic process"/>
    <property type="evidence" value="ECO:0007669"/>
    <property type="project" value="InterPro"/>
</dbReference>
<dbReference type="GO" id="GO:0046872">
    <property type="term" value="F:metal ion binding"/>
    <property type="evidence" value="ECO:0007669"/>
    <property type="project" value="UniProtKB-KW"/>
</dbReference>
<feature type="binding site" evidence="8">
    <location>
        <position position="202"/>
    </location>
    <ligand>
        <name>Zn(2+)</name>
        <dbReference type="ChEBI" id="CHEBI:29105"/>
    </ligand>
</feature>
<dbReference type="UniPathway" id="UPA00193"/>
<keyword evidence="11" id="KW-1185">Reference proteome</keyword>
<dbReference type="Proteomes" id="UP000469424">
    <property type="component" value="Unassembled WGS sequence"/>
</dbReference>
<evidence type="ECO:0000259" key="9">
    <source>
        <dbReference type="PROSITE" id="PS50970"/>
    </source>
</evidence>
<dbReference type="InterPro" id="IPR029041">
    <property type="entry name" value="FAD-linked_oxidoreductase-like"/>
</dbReference>
<keyword evidence="6" id="KW-0274">FAD</keyword>
<dbReference type="GO" id="GO:0004489">
    <property type="term" value="F:methylenetetrahydrofolate reductase [NAD(P)H] activity"/>
    <property type="evidence" value="ECO:0007669"/>
    <property type="project" value="UniProtKB-EC"/>
</dbReference>
<dbReference type="InterPro" id="IPR003171">
    <property type="entry name" value="Mehydrof_redctse-like"/>
</dbReference>
<dbReference type="Gene3D" id="3.20.20.330">
    <property type="entry name" value="Homocysteine-binding-like domain"/>
    <property type="match status" value="1"/>
</dbReference>
<sequence>MEQLTFREELSRGTMVFDGGMGTYFSASEKLPGQGCEMANIEKPLLISAIHREYLEAGARAIKTNTFSSNRVAYPGGNDVVLRQIRAGFRLAGRTAEAYGAHVFADIGPVTGLDEVRTKEEYRYIIDAFLELGAKNFLFETNSNTIGLLESARYIRSRVPDAYVIISYAVLPGGYTRDGLFGEDLLQETGASPFVDAVGLNCISGVRQLQSLLEQMNTEGLTLSVMPNSGSPVVIQHRTIYQSDPEYFGRELAELAAKGVTIVGGCCGTTPKHIAALTEALKSVSADGTLRSVPRAAAPEMKESAFFRKLRQGEKPIAVEFDPSGYADIGKYIENAKGLCDVGADVITIADCPTAKARMDSSLVACMLRREGIEPLPHLTCRDRNLNASQALLMGLSAAEVQNLLIVTGDPIPTAERDEVKSVYQFNSRKMTHFIRGLEKKGAIHPFHVFGALNINAINFDAELGRAEKKIEKGMQGLLTQPVLSRRGLENLRRAKTSLNCYILGGIIPVISERNARFMNSEVNGIEVEEALIQRYVGLNREEAENLALEVSVEIGKAIARSADGFYVITPFNRVSLVSRIVEAIRDGHVIS</sequence>